<accession>A0A1R1XN61</accession>
<name>A0A1R1XN61_9FUNG</name>
<gene>
    <name evidence="2" type="ORF">AYI69_g7974</name>
</gene>
<proteinExistence type="predicted"/>
<dbReference type="CDD" id="cd01650">
    <property type="entry name" value="RT_nLTR_like"/>
    <property type="match status" value="1"/>
</dbReference>
<dbReference type="EMBL" id="LSSM01004023">
    <property type="protein sequence ID" value="OMJ16069.1"/>
    <property type="molecule type" value="Genomic_DNA"/>
</dbReference>
<evidence type="ECO:0000259" key="1">
    <source>
        <dbReference type="PROSITE" id="PS50878"/>
    </source>
</evidence>
<dbReference type="PROSITE" id="PS50878">
    <property type="entry name" value="RT_POL"/>
    <property type="match status" value="1"/>
</dbReference>
<dbReference type="Proteomes" id="UP000187429">
    <property type="component" value="Unassembled WGS sequence"/>
</dbReference>
<dbReference type="AlphaFoldDB" id="A0A1R1XN61"/>
<dbReference type="InterPro" id="IPR000477">
    <property type="entry name" value="RT_dom"/>
</dbReference>
<sequence length="677" mass="76930">MIGPFTRIPGYQVFHDCAREGSNHGESLGISKSYVAQRIPGIEDFSGSSKSFFGNGDMTWSSIDHIIVNEAAKGLFSNARKWVTRLLSKSLHNKHKLSAVSDETGNLLTSPDKVMIRWSEFYTALSSDSTGNSRNPDRWREVLDNKKDSPLDINKDISWDEVRMVLMSLALHKAPGGDGLEVGWYKVLFNDYDVYCPESPMAKALLNLIQIIWRNGKIPKNRNITEIVPIPKKGDLQLLENYRGIALIPVRMKILGRIIISRITRQLEARKKISFLQAGFRRGMEAMAQVVSLYDILSRRRVAKKENFVPSSILSPMSPLFKVDKGVRQEIPMSPMLFNIFINDILDKVNENIALVPGNSVKIPGLLFADDLVLLADSEVGLRENILVVEKWESDNEMSFGISKRGALSVGGSFEHPDILELQGQSVPIVKGYWYLGVLINDEIDLLKFCRHKVEKAEACYANIKRLLSSKYASMASRVLFLRGILEARMRYGGEILGMYRDRSRSLKRVLNNGLKNLIGVSERATIIKMGNLWLEFEVPPLIGLMRSWGKVSSGWLNRMGLKDSFYIKYEFQKTNSYWKIGSKYPSYSVGLTWYAVWRCGVIWNSYLAHKLGRGNDEIKGKCPLCRCIMDHEFEIQSWHIFIDCTVLRASRRVSDLKTLSDNLYQRLDLNTESMGI</sequence>
<evidence type="ECO:0000313" key="2">
    <source>
        <dbReference type="EMBL" id="OMJ16069.1"/>
    </source>
</evidence>
<reference evidence="3" key="1">
    <citation type="submission" date="2017-01" db="EMBL/GenBank/DDBJ databases">
        <authorList>
            <person name="Wang Y."/>
            <person name="White M."/>
            <person name="Kvist S."/>
            <person name="Moncalvo J.-M."/>
        </authorList>
    </citation>
    <scope>NUCLEOTIDE SEQUENCE [LARGE SCALE GENOMIC DNA]</scope>
    <source>
        <strain evidence="3">ID-206-W2</strain>
    </source>
</reference>
<keyword evidence="3" id="KW-1185">Reference proteome</keyword>
<dbReference type="PANTHER" id="PTHR47027">
    <property type="entry name" value="REVERSE TRANSCRIPTASE DOMAIN-CONTAINING PROTEIN"/>
    <property type="match status" value="1"/>
</dbReference>
<dbReference type="Pfam" id="PF00078">
    <property type="entry name" value="RVT_1"/>
    <property type="match status" value="1"/>
</dbReference>
<evidence type="ECO:0000313" key="3">
    <source>
        <dbReference type="Proteomes" id="UP000187429"/>
    </source>
</evidence>
<dbReference type="PANTHER" id="PTHR47027:SF20">
    <property type="entry name" value="REVERSE TRANSCRIPTASE-LIKE PROTEIN WITH RNA-DIRECTED DNA POLYMERASE DOMAIN"/>
    <property type="match status" value="1"/>
</dbReference>
<organism evidence="2 3">
    <name type="scientific">Smittium culicis</name>
    <dbReference type="NCBI Taxonomy" id="133412"/>
    <lineage>
        <taxon>Eukaryota</taxon>
        <taxon>Fungi</taxon>
        <taxon>Fungi incertae sedis</taxon>
        <taxon>Zoopagomycota</taxon>
        <taxon>Kickxellomycotina</taxon>
        <taxon>Harpellomycetes</taxon>
        <taxon>Harpellales</taxon>
        <taxon>Legeriomycetaceae</taxon>
        <taxon>Smittium</taxon>
    </lineage>
</organism>
<comment type="caution">
    <text evidence="2">The sequence shown here is derived from an EMBL/GenBank/DDBJ whole genome shotgun (WGS) entry which is preliminary data.</text>
</comment>
<feature type="domain" description="Reverse transcriptase" evidence="1">
    <location>
        <begin position="211"/>
        <end position="440"/>
    </location>
</feature>
<dbReference type="OrthoDB" id="4097129at2759"/>
<protein>
    <submittedName>
        <fullName evidence="2">LINE-1 retrotransposable element ORF2 protein</fullName>
    </submittedName>
</protein>